<gene>
    <name evidence="2" type="ORF">VC82_172</name>
</gene>
<evidence type="ECO:0000313" key="3">
    <source>
        <dbReference type="Proteomes" id="UP000032726"/>
    </source>
</evidence>
<dbReference type="STRING" id="516051.VC82_172"/>
<evidence type="ECO:0000259" key="1">
    <source>
        <dbReference type="Pfam" id="PF12680"/>
    </source>
</evidence>
<dbReference type="AlphaFoldDB" id="A0A0D5YNR1"/>
<evidence type="ECO:0000313" key="2">
    <source>
        <dbReference type="EMBL" id="AKA33862.1"/>
    </source>
</evidence>
<sequence length="300" mass="34021">MKKVIFIGVVSMLFMACNQGTPRYTTTGPEVELVKSLVADYEKGDWDAWLSHYANTAQIHHNTWEDAYISPKELKENLLSLLATTSSYGFDDTPIYYEKIIDDEGKTWVNFWGNWRGTLGENNKELQVPVHLSVHVADGKIHEEYAMYDLSEFTAEIQKIEAMKNLSPEENKSIVNNMYKSFSTGDIPAVLEALDPKVVWNEAEGNPWADGNPYIGPDAVLNGVFSRVGEEYEYFTLEDINLHDVGEDKVLATLRYNAERKDNGAKLDVQAAHLWTIKNGKATAFQQYADTKQLYETTNQ</sequence>
<dbReference type="HOGENOM" id="CLU_936289_0_0_10"/>
<dbReference type="GO" id="GO:0016853">
    <property type="term" value="F:isomerase activity"/>
    <property type="evidence" value="ECO:0007669"/>
    <property type="project" value="UniProtKB-KW"/>
</dbReference>
<dbReference type="Proteomes" id="UP000032726">
    <property type="component" value="Chromosome"/>
</dbReference>
<feature type="domain" description="SnoaL-like" evidence="1">
    <location>
        <begin position="175"/>
        <end position="283"/>
    </location>
</feature>
<dbReference type="Pfam" id="PF12680">
    <property type="entry name" value="SnoaL_2"/>
    <property type="match status" value="1"/>
</dbReference>
<dbReference type="InterPro" id="IPR037401">
    <property type="entry name" value="SnoaL-like"/>
</dbReference>
<dbReference type="PANTHER" id="PTHR41252:SF1">
    <property type="entry name" value="BLR2505 PROTEIN"/>
    <property type="match status" value="1"/>
</dbReference>
<proteinExistence type="predicted"/>
<dbReference type="OrthoDB" id="824753at2"/>
<keyword evidence="2" id="KW-0413">Isomerase</keyword>
<dbReference type="RefSeq" id="WP_157517929.1">
    <property type="nucleotide sequence ID" value="NZ_CP011071.1"/>
</dbReference>
<dbReference type="Gene3D" id="3.10.450.50">
    <property type="match status" value="2"/>
</dbReference>
<dbReference type="EMBL" id="CP011071">
    <property type="protein sequence ID" value="AKA33862.1"/>
    <property type="molecule type" value="Genomic_DNA"/>
</dbReference>
<keyword evidence="3" id="KW-1185">Reference proteome</keyword>
<dbReference type="PATRIC" id="fig|516051.4.peg.177"/>
<dbReference type="KEGG" id="mlt:VC82_172"/>
<organism evidence="2 3">
    <name type="scientific">Flagellimonas lutaonensis</name>
    <dbReference type="NCBI Taxonomy" id="516051"/>
    <lineage>
        <taxon>Bacteria</taxon>
        <taxon>Pseudomonadati</taxon>
        <taxon>Bacteroidota</taxon>
        <taxon>Flavobacteriia</taxon>
        <taxon>Flavobacteriales</taxon>
        <taxon>Flavobacteriaceae</taxon>
        <taxon>Flagellimonas</taxon>
    </lineage>
</organism>
<name>A0A0D5YNR1_9FLAO</name>
<protein>
    <submittedName>
        <fullName evidence="2">Ketosteroid isomerase-related protein</fullName>
    </submittedName>
</protein>
<dbReference type="SUPFAM" id="SSF54427">
    <property type="entry name" value="NTF2-like"/>
    <property type="match status" value="2"/>
</dbReference>
<dbReference type="PANTHER" id="PTHR41252">
    <property type="entry name" value="BLR2505 PROTEIN"/>
    <property type="match status" value="1"/>
</dbReference>
<dbReference type="InterPro" id="IPR032710">
    <property type="entry name" value="NTF2-like_dom_sf"/>
</dbReference>
<reference evidence="2 3" key="1">
    <citation type="submission" date="2015-03" db="EMBL/GenBank/DDBJ databases">
        <title>Complete genome sequence of Muricauda lutaonensis CC-HSB-11T, isolated from a coastal hot spring.</title>
        <authorList>
            <person name="Kim K.M."/>
        </authorList>
    </citation>
    <scope>NUCLEOTIDE SEQUENCE [LARGE SCALE GENOMIC DNA]</scope>
    <source>
        <strain evidence="2 3">CC-HSB-11</strain>
    </source>
</reference>
<dbReference type="PROSITE" id="PS51257">
    <property type="entry name" value="PROKAR_LIPOPROTEIN"/>
    <property type="match status" value="1"/>
</dbReference>
<accession>A0A0D5YNR1</accession>